<evidence type="ECO:0000256" key="15">
    <source>
        <dbReference type="RuleBase" id="RU000618"/>
    </source>
</evidence>
<feature type="binding site" evidence="14">
    <location>
        <begin position="35"/>
        <end position="39"/>
    </location>
    <ligand>
        <name>NAD(+)</name>
        <dbReference type="ChEBI" id="CHEBI:57540"/>
    </ligand>
</feature>
<keyword evidence="18" id="KW-1185">Reference proteome</keyword>
<dbReference type="SMART" id="SM00532">
    <property type="entry name" value="LIGANc"/>
    <property type="match status" value="1"/>
</dbReference>
<feature type="binding site" evidence="14">
    <location>
        <position position="137"/>
    </location>
    <ligand>
        <name>NAD(+)</name>
        <dbReference type="ChEBI" id="CHEBI:57540"/>
    </ligand>
</feature>
<gene>
    <name evidence="14 17" type="primary">ligA</name>
    <name evidence="17" type="ORF">FJM65_02000</name>
</gene>
<dbReference type="Gene3D" id="3.30.470.30">
    <property type="entry name" value="DNA ligase/mRNA capping enzyme"/>
    <property type="match status" value="1"/>
</dbReference>
<dbReference type="Pfam" id="PF12826">
    <property type="entry name" value="HHH_2"/>
    <property type="match status" value="1"/>
</dbReference>
<evidence type="ECO:0000259" key="16">
    <source>
        <dbReference type="PROSITE" id="PS50172"/>
    </source>
</evidence>
<dbReference type="FunFam" id="2.40.50.140:FF:000012">
    <property type="entry name" value="DNA ligase"/>
    <property type="match status" value="1"/>
</dbReference>
<dbReference type="InterPro" id="IPR004150">
    <property type="entry name" value="NAD_DNA_ligase_OB"/>
</dbReference>
<evidence type="ECO:0000256" key="14">
    <source>
        <dbReference type="HAMAP-Rule" id="MF_01588"/>
    </source>
</evidence>
<dbReference type="OrthoDB" id="9759736at2"/>
<evidence type="ECO:0000256" key="13">
    <source>
        <dbReference type="ARBA" id="ARBA00060881"/>
    </source>
</evidence>
<evidence type="ECO:0000256" key="7">
    <source>
        <dbReference type="ARBA" id="ARBA00022763"/>
    </source>
</evidence>
<dbReference type="Pfam" id="PF03120">
    <property type="entry name" value="OB_DNA_ligase"/>
    <property type="match status" value="1"/>
</dbReference>
<dbReference type="InterPro" id="IPR013839">
    <property type="entry name" value="DNAligase_adenylation"/>
</dbReference>
<keyword evidence="11 14" id="KW-0234">DNA repair</keyword>
<dbReference type="SUPFAM" id="SSF50249">
    <property type="entry name" value="Nucleic acid-binding proteins"/>
    <property type="match status" value="1"/>
</dbReference>
<dbReference type="PIRSF" id="PIRSF001604">
    <property type="entry name" value="LigA"/>
    <property type="match status" value="1"/>
</dbReference>
<proteinExistence type="inferred from homology"/>
<dbReference type="Pfam" id="PF01653">
    <property type="entry name" value="DNA_ligase_aden"/>
    <property type="match status" value="1"/>
</dbReference>
<dbReference type="CDD" id="cd00114">
    <property type="entry name" value="LIGANc"/>
    <property type="match status" value="1"/>
</dbReference>
<evidence type="ECO:0000313" key="18">
    <source>
        <dbReference type="Proteomes" id="UP000316727"/>
    </source>
</evidence>
<keyword evidence="8 14" id="KW-0862">Zinc</keyword>
<dbReference type="RefSeq" id="WP_140618879.1">
    <property type="nucleotide sequence ID" value="NZ_VFRQ01000001.1"/>
</dbReference>
<sequence>MATTQDPALEIQELTQKINHLNYQYYQNSVSEVSDLEFDKMLKRLEELETKYPEYKLPHSPSQRVGGTITKSFETVYHRWPMLSLSNTYSEEELREFDKRVRKAVGDDVEYVCEQKFDGVAISLTYENGKLVQGATRGDGTRGDNITANVKTIRDIPLQAADEDYPALFEVRGEVFMPFRVFEELNLEREEAGEQLLANPRNATSGTLKQQDSSVVASRKLGCFSYGLLADNLPFDTHSESLQAIQKWGFKVSDTWRKCSSIDKVLDYINEWEKRRSELPIATDGVVVKVNSYALQEELGFTAKSPRWAIAYKYAAENAATKLLGMQYQVGRTGAVTPVALLEPVQLAGTVVKRASVHNANEIQRLDLRLGDTVFVEKGGEIIPKITGVDLAQRTDDSQPIFYPTHCPACGTELVRSEGEAQFYCPNEKGCEPQILAKLEHFISRKAMNVDELGPKTLEQLYKAGYVRNVADLYDITFEQLVQLDRMGEKSANNILNSLEKSKETPYERVLFALGIRFVGSTVAKKLAEQLPDLEALRGAAYDELVAINEIGDRIANSILHYFQDPDHVELLERLKAAGLKFKSENTAPEVQSNKLEGLTFVISGVFQSVSRDELQQLIISHGGKVVSSISKKLSYLVAGDKMGPSKLEKADKLGIKMLSEGEFLDMVSQER</sequence>
<keyword evidence="14" id="KW-0464">Manganese</keyword>
<dbReference type="InterPro" id="IPR003583">
    <property type="entry name" value="Hlx-hairpin-Hlx_DNA-bd_motif"/>
</dbReference>
<dbReference type="EC" id="6.5.1.2" evidence="2 14"/>
<evidence type="ECO:0000256" key="6">
    <source>
        <dbReference type="ARBA" id="ARBA00022723"/>
    </source>
</evidence>
<dbReference type="FunFam" id="1.10.150.20:FF:000007">
    <property type="entry name" value="DNA ligase"/>
    <property type="match status" value="1"/>
</dbReference>
<name>A0A501WBF7_9BACT</name>
<evidence type="ECO:0000256" key="12">
    <source>
        <dbReference type="ARBA" id="ARBA00034005"/>
    </source>
</evidence>
<keyword evidence="5 14" id="KW-0235">DNA replication</keyword>
<dbReference type="PANTHER" id="PTHR23389:SF9">
    <property type="entry name" value="DNA LIGASE"/>
    <property type="match status" value="1"/>
</dbReference>
<dbReference type="PROSITE" id="PS01055">
    <property type="entry name" value="DNA_LIGASE_N1"/>
    <property type="match status" value="1"/>
</dbReference>
<dbReference type="GO" id="GO:0006281">
    <property type="term" value="P:DNA repair"/>
    <property type="evidence" value="ECO:0007669"/>
    <property type="project" value="UniProtKB-KW"/>
</dbReference>
<dbReference type="InterPro" id="IPR001357">
    <property type="entry name" value="BRCT_dom"/>
</dbReference>
<reference evidence="17 18" key="1">
    <citation type="submission" date="2019-06" db="EMBL/GenBank/DDBJ databases">
        <title>A novel bacterium of genus Pontibacter, isolated from marine sediment.</title>
        <authorList>
            <person name="Huang H."/>
            <person name="Mo K."/>
            <person name="Hu Y."/>
        </authorList>
    </citation>
    <scope>NUCLEOTIDE SEQUENCE [LARGE SCALE GENOMIC DNA]</scope>
    <source>
        <strain evidence="17 18">HB172049</strain>
    </source>
</reference>
<comment type="caution">
    <text evidence="17">The sequence shown here is derived from an EMBL/GenBank/DDBJ whole genome shotgun (WGS) entry which is preliminary data.</text>
</comment>
<feature type="binding site" evidence="14">
    <location>
        <position position="313"/>
    </location>
    <ligand>
        <name>NAD(+)</name>
        <dbReference type="ChEBI" id="CHEBI:57540"/>
    </ligand>
</feature>
<evidence type="ECO:0000256" key="1">
    <source>
        <dbReference type="ARBA" id="ARBA00004067"/>
    </source>
</evidence>
<organism evidence="17 18">
    <name type="scientific">Pontibacter mangrovi</name>
    <dbReference type="NCBI Taxonomy" id="2589816"/>
    <lineage>
        <taxon>Bacteria</taxon>
        <taxon>Pseudomonadati</taxon>
        <taxon>Bacteroidota</taxon>
        <taxon>Cytophagia</taxon>
        <taxon>Cytophagales</taxon>
        <taxon>Hymenobacteraceae</taxon>
        <taxon>Pontibacter</taxon>
    </lineage>
</organism>
<dbReference type="NCBIfam" id="TIGR00575">
    <property type="entry name" value="dnlj"/>
    <property type="match status" value="1"/>
</dbReference>
<dbReference type="InterPro" id="IPR013840">
    <property type="entry name" value="DNAligase_N"/>
</dbReference>
<dbReference type="InterPro" id="IPR041663">
    <property type="entry name" value="DisA/LigA_HHH"/>
</dbReference>
<keyword evidence="9 14" id="KW-0460">Magnesium</keyword>
<evidence type="ECO:0000256" key="8">
    <source>
        <dbReference type="ARBA" id="ARBA00022833"/>
    </source>
</evidence>
<dbReference type="InterPro" id="IPR010994">
    <property type="entry name" value="RuvA_2-like"/>
</dbReference>
<keyword evidence="6 14" id="KW-0479">Metal-binding</keyword>
<dbReference type="GO" id="GO:0006260">
    <property type="term" value="P:DNA replication"/>
    <property type="evidence" value="ECO:0007669"/>
    <property type="project" value="UniProtKB-KW"/>
</dbReference>
<keyword evidence="4 14" id="KW-0436">Ligase</keyword>
<comment type="cofactor">
    <cofactor evidence="14">
        <name>Mg(2+)</name>
        <dbReference type="ChEBI" id="CHEBI:18420"/>
    </cofactor>
    <cofactor evidence="14">
        <name>Mn(2+)</name>
        <dbReference type="ChEBI" id="CHEBI:29035"/>
    </cofactor>
</comment>
<comment type="similarity">
    <text evidence="13 14">Belongs to the NAD-dependent DNA ligase family. LigA subfamily.</text>
</comment>
<evidence type="ECO:0000256" key="2">
    <source>
        <dbReference type="ARBA" id="ARBA00012722"/>
    </source>
</evidence>
<feature type="binding site" evidence="14">
    <location>
        <position position="425"/>
    </location>
    <ligand>
        <name>Zn(2+)</name>
        <dbReference type="ChEBI" id="CHEBI:29105"/>
    </ligand>
</feature>
<dbReference type="Gene3D" id="6.20.10.30">
    <property type="match status" value="1"/>
</dbReference>
<dbReference type="PROSITE" id="PS50172">
    <property type="entry name" value="BRCT"/>
    <property type="match status" value="1"/>
</dbReference>
<feature type="binding site" evidence="14">
    <location>
        <position position="407"/>
    </location>
    <ligand>
        <name>Zn(2+)</name>
        <dbReference type="ChEBI" id="CHEBI:29105"/>
    </ligand>
</feature>
<dbReference type="AlphaFoldDB" id="A0A501WBF7"/>
<dbReference type="Gene3D" id="3.40.50.10190">
    <property type="entry name" value="BRCT domain"/>
    <property type="match status" value="1"/>
</dbReference>
<evidence type="ECO:0000313" key="17">
    <source>
        <dbReference type="EMBL" id="TPE46142.1"/>
    </source>
</evidence>
<feature type="active site" description="N6-AMP-lysine intermediate" evidence="14">
    <location>
        <position position="116"/>
    </location>
</feature>
<dbReference type="Gene3D" id="2.40.50.140">
    <property type="entry name" value="Nucleic acid-binding proteins"/>
    <property type="match status" value="1"/>
</dbReference>
<evidence type="ECO:0000256" key="11">
    <source>
        <dbReference type="ARBA" id="ARBA00023204"/>
    </source>
</evidence>
<dbReference type="Pfam" id="PF03119">
    <property type="entry name" value="DNA_ligase_ZBD"/>
    <property type="match status" value="1"/>
</dbReference>
<accession>A0A501WBF7</accession>
<dbReference type="GO" id="GO:0003911">
    <property type="term" value="F:DNA ligase (NAD+) activity"/>
    <property type="evidence" value="ECO:0007669"/>
    <property type="project" value="UniProtKB-UniRule"/>
</dbReference>
<dbReference type="InterPro" id="IPR001679">
    <property type="entry name" value="DNA_ligase"/>
</dbReference>
<dbReference type="SUPFAM" id="SSF52113">
    <property type="entry name" value="BRCT domain"/>
    <property type="match status" value="1"/>
</dbReference>
<evidence type="ECO:0000256" key="9">
    <source>
        <dbReference type="ARBA" id="ARBA00022842"/>
    </source>
</evidence>
<dbReference type="Pfam" id="PF00533">
    <property type="entry name" value="BRCT"/>
    <property type="match status" value="1"/>
</dbReference>
<keyword evidence="7 14" id="KW-0227">DNA damage</keyword>
<dbReference type="GO" id="GO:0046872">
    <property type="term" value="F:metal ion binding"/>
    <property type="evidence" value="ECO:0007669"/>
    <property type="project" value="UniProtKB-KW"/>
</dbReference>
<dbReference type="InterPro" id="IPR036420">
    <property type="entry name" value="BRCT_dom_sf"/>
</dbReference>
<dbReference type="SUPFAM" id="SSF56091">
    <property type="entry name" value="DNA ligase/mRNA capping enzyme, catalytic domain"/>
    <property type="match status" value="1"/>
</dbReference>
<dbReference type="PANTHER" id="PTHR23389">
    <property type="entry name" value="CHROMOSOME TRANSMISSION FIDELITY FACTOR 18"/>
    <property type="match status" value="1"/>
</dbReference>
<feature type="binding site" evidence="14">
    <location>
        <begin position="84"/>
        <end position="85"/>
    </location>
    <ligand>
        <name>NAD(+)</name>
        <dbReference type="ChEBI" id="CHEBI:57540"/>
    </ligand>
</feature>
<dbReference type="FunFam" id="1.10.150.20:FF:000006">
    <property type="entry name" value="DNA ligase"/>
    <property type="match status" value="1"/>
</dbReference>
<dbReference type="EMBL" id="VFRQ01000001">
    <property type="protein sequence ID" value="TPE46142.1"/>
    <property type="molecule type" value="Genomic_DNA"/>
</dbReference>
<evidence type="ECO:0000256" key="3">
    <source>
        <dbReference type="ARBA" id="ARBA00013308"/>
    </source>
</evidence>
<feature type="domain" description="BRCT" evidence="16">
    <location>
        <begin position="591"/>
        <end position="672"/>
    </location>
</feature>
<dbReference type="InterPro" id="IPR018239">
    <property type="entry name" value="DNA_ligase_AS"/>
</dbReference>
<feature type="binding site" evidence="14">
    <location>
        <position position="114"/>
    </location>
    <ligand>
        <name>NAD(+)</name>
        <dbReference type="ChEBI" id="CHEBI:57540"/>
    </ligand>
</feature>
<dbReference type="NCBIfam" id="NF005932">
    <property type="entry name" value="PRK07956.1"/>
    <property type="match status" value="1"/>
</dbReference>
<dbReference type="Gene3D" id="1.10.287.610">
    <property type="entry name" value="Helix hairpin bin"/>
    <property type="match status" value="1"/>
</dbReference>
<dbReference type="SMART" id="SM00278">
    <property type="entry name" value="HhH1"/>
    <property type="match status" value="3"/>
</dbReference>
<dbReference type="Pfam" id="PF14520">
    <property type="entry name" value="HHH_5"/>
    <property type="match status" value="1"/>
</dbReference>
<dbReference type="InterPro" id="IPR004149">
    <property type="entry name" value="Znf_DNAligase_C4"/>
</dbReference>
<feature type="binding site" evidence="14">
    <location>
        <position position="431"/>
    </location>
    <ligand>
        <name>Zn(2+)</name>
        <dbReference type="ChEBI" id="CHEBI:29105"/>
    </ligand>
</feature>
<dbReference type="GO" id="GO:0003677">
    <property type="term" value="F:DNA binding"/>
    <property type="evidence" value="ECO:0007669"/>
    <property type="project" value="InterPro"/>
</dbReference>
<dbReference type="Proteomes" id="UP000316727">
    <property type="component" value="Unassembled WGS sequence"/>
</dbReference>
<feature type="binding site" evidence="14">
    <location>
        <position position="410"/>
    </location>
    <ligand>
        <name>Zn(2+)</name>
        <dbReference type="ChEBI" id="CHEBI:29105"/>
    </ligand>
</feature>
<dbReference type="InterPro" id="IPR012340">
    <property type="entry name" value="NA-bd_OB-fold"/>
</dbReference>
<comment type="function">
    <text evidence="1 14">DNA ligase that catalyzes the formation of phosphodiester linkages between 5'-phosphoryl and 3'-hydroxyl groups in double-stranded DNA using NAD as a coenzyme and as the energy source for the reaction. It is essential for DNA replication and repair of damaged DNA.</text>
</comment>
<protein>
    <recommendedName>
        <fullName evidence="3 14">DNA ligase</fullName>
        <ecNumber evidence="2 14">6.5.1.2</ecNumber>
    </recommendedName>
    <alternativeName>
        <fullName evidence="14">Polydeoxyribonucleotide synthase [NAD(+)]</fullName>
    </alternativeName>
</protein>
<evidence type="ECO:0000256" key="10">
    <source>
        <dbReference type="ARBA" id="ARBA00023027"/>
    </source>
</evidence>
<evidence type="ECO:0000256" key="4">
    <source>
        <dbReference type="ARBA" id="ARBA00022598"/>
    </source>
</evidence>
<dbReference type="PROSITE" id="PS01056">
    <property type="entry name" value="DNA_LIGASE_N2"/>
    <property type="match status" value="1"/>
</dbReference>
<comment type="catalytic activity">
    <reaction evidence="12 14 15">
        <text>NAD(+) + (deoxyribonucleotide)n-3'-hydroxyl + 5'-phospho-(deoxyribonucleotide)m = (deoxyribonucleotide)n+m + AMP + beta-nicotinamide D-nucleotide.</text>
        <dbReference type="EC" id="6.5.1.2"/>
    </reaction>
</comment>
<evidence type="ECO:0000256" key="5">
    <source>
        <dbReference type="ARBA" id="ARBA00022705"/>
    </source>
</evidence>
<dbReference type="FunFam" id="3.30.470.30:FF:000001">
    <property type="entry name" value="DNA ligase"/>
    <property type="match status" value="1"/>
</dbReference>
<dbReference type="SMART" id="SM00292">
    <property type="entry name" value="BRCT"/>
    <property type="match status" value="1"/>
</dbReference>
<dbReference type="InterPro" id="IPR033136">
    <property type="entry name" value="DNA_ligase_CS"/>
</dbReference>
<feature type="binding site" evidence="14">
    <location>
        <position position="174"/>
    </location>
    <ligand>
        <name>NAD(+)</name>
        <dbReference type="ChEBI" id="CHEBI:57540"/>
    </ligand>
</feature>
<dbReference type="SUPFAM" id="SSF47781">
    <property type="entry name" value="RuvA domain 2-like"/>
    <property type="match status" value="1"/>
</dbReference>
<keyword evidence="10 14" id="KW-0520">NAD</keyword>
<feature type="binding site" evidence="14">
    <location>
        <position position="289"/>
    </location>
    <ligand>
        <name>NAD(+)</name>
        <dbReference type="ChEBI" id="CHEBI:57540"/>
    </ligand>
</feature>
<dbReference type="Gene3D" id="1.10.150.20">
    <property type="entry name" value="5' to 3' exonuclease, C-terminal subdomain"/>
    <property type="match status" value="2"/>
</dbReference>
<dbReference type="HAMAP" id="MF_01588">
    <property type="entry name" value="DNA_ligase_A"/>
    <property type="match status" value="1"/>
</dbReference>
<dbReference type="GO" id="GO:0005829">
    <property type="term" value="C:cytosol"/>
    <property type="evidence" value="ECO:0007669"/>
    <property type="project" value="TreeGrafter"/>
</dbReference>